<evidence type="ECO:0000313" key="1">
    <source>
        <dbReference type="EMBL" id="MBB6262150.1"/>
    </source>
</evidence>
<dbReference type="RefSeq" id="WP_184224162.1">
    <property type="nucleotide sequence ID" value="NZ_JACIIU010000017.1"/>
</dbReference>
<reference evidence="1 2" key="1">
    <citation type="submission" date="2020-08" db="EMBL/GenBank/DDBJ databases">
        <title>Genomic Encyclopedia of Type Strains, Phase IV (KMG-IV): sequencing the most valuable type-strain genomes for metagenomic binning, comparative biology and taxonomic classification.</title>
        <authorList>
            <person name="Goeker M."/>
        </authorList>
    </citation>
    <scope>NUCLEOTIDE SEQUENCE [LARGE SCALE GENOMIC DNA]</scope>
    <source>
        <strain evidence="1 2">DSM 22336</strain>
    </source>
</reference>
<dbReference type="EMBL" id="JACIIU010000017">
    <property type="protein sequence ID" value="MBB6262150.1"/>
    <property type="molecule type" value="Genomic_DNA"/>
</dbReference>
<proteinExistence type="predicted"/>
<accession>A0A841LZ92</accession>
<evidence type="ECO:0000313" key="2">
    <source>
        <dbReference type="Proteomes" id="UP000555393"/>
    </source>
</evidence>
<organism evidence="1 2">
    <name type="scientific">Paenochrobactrum gallinarii</name>
    <dbReference type="NCBI Taxonomy" id="643673"/>
    <lineage>
        <taxon>Bacteria</taxon>
        <taxon>Pseudomonadati</taxon>
        <taxon>Pseudomonadota</taxon>
        <taxon>Alphaproteobacteria</taxon>
        <taxon>Hyphomicrobiales</taxon>
        <taxon>Brucellaceae</taxon>
        <taxon>Paenochrobactrum</taxon>
    </lineage>
</organism>
<gene>
    <name evidence="1" type="ORF">FHS77_002718</name>
</gene>
<dbReference type="SUPFAM" id="SSF52402">
    <property type="entry name" value="Adenine nucleotide alpha hydrolases-like"/>
    <property type="match status" value="2"/>
</dbReference>
<name>A0A841LZ92_9HYPH</name>
<dbReference type="CDD" id="cd00293">
    <property type="entry name" value="USP-like"/>
    <property type="match status" value="1"/>
</dbReference>
<sequence length="282" mass="30727">MSYKTVLAYIRSETELARILSAVELVTDKLSDAHVIGLYSIPAAAVYADINGFIDPGMFELHDKHHAENSEKIKKRFEAVMQNQTSTYEFQVIRSDTGTGAQGATQIACGADLIITGQTDLNDPDIANDAVDTLVFDSGRPVLMVPLKPANAVKALDRIAIAYNGKREGSRAAMDALPLLKTAQRVELLWIDPPLDDESQGIVPQAQELAKALNRHGIDISIQTLTSSGRSAMDTLQEYLQATDTDMLVMGAYSHSRLRELVFGGMTKSVLATMPSLTLFSR</sequence>
<dbReference type="AlphaFoldDB" id="A0A841LZ92"/>
<keyword evidence="2" id="KW-1185">Reference proteome</keyword>
<dbReference type="Gene3D" id="3.40.50.12370">
    <property type="match status" value="1"/>
</dbReference>
<comment type="caution">
    <text evidence="1">The sequence shown here is derived from an EMBL/GenBank/DDBJ whole genome shotgun (WGS) entry which is preliminary data.</text>
</comment>
<dbReference type="Proteomes" id="UP000555393">
    <property type="component" value="Unassembled WGS sequence"/>
</dbReference>
<protein>
    <submittedName>
        <fullName evidence="1">Nucleotide-binding universal stress UspA family protein</fullName>
    </submittedName>
</protein>